<evidence type="ECO:0000313" key="1">
    <source>
        <dbReference type="EMBL" id="QIN77375.1"/>
    </source>
</evidence>
<reference evidence="1 2" key="1">
    <citation type="submission" date="2019-10" db="EMBL/GenBank/DDBJ databases">
        <title>Rubrobacter sp nov SCSIO 52915 isolated from a deep-sea sediment in the South China Sea.</title>
        <authorList>
            <person name="Chen R.W."/>
        </authorList>
    </citation>
    <scope>NUCLEOTIDE SEQUENCE [LARGE SCALE GENOMIC DNA]</scope>
    <source>
        <strain evidence="1 2">SCSIO 52915</strain>
    </source>
</reference>
<dbReference type="KEGG" id="rmar:GBA65_01335"/>
<gene>
    <name evidence="1" type="ORF">GBA65_01335</name>
</gene>
<sequence length="119" mass="13047">MRKTRVLLANAPRSYREVIASAVHDLRPNLDVFVAEPGEIEGKMESLAPDVVICSEVYPAVERGARAWIQLYPEGEQTAVVSVEGERVTLPNLEFFGLLSAVDRADAALRQGTGAPRRD</sequence>
<accession>A0A6G8PUG4</accession>
<name>A0A6G8PUG4_9ACTN</name>
<dbReference type="Proteomes" id="UP000502706">
    <property type="component" value="Chromosome"/>
</dbReference>
<evidence type="ECO:0000313" key="2">
    <source>
        <dbReference type="Proteomes" id="UP000502706"/>
    </source>
</evidence>
<dbReference type="RefSeq" id="WP_166395053.1">
    <property type="nucleotide sequence ID" value="NZ_CP045121.1"/>
</dbReference>
<dbReference type="EMBL" id="CP045121">
    <property type="protein sequence ID" value="QIN77375.1"/>
    <property type="molecule type" value="Genomic_DNA"/>
</dbReference>
<protein>
    <recommendedName>
        <fullName evidence="3">Response regulatory domain-containing protein</fullName>
    </recommendedName>
</protein>
<organism evidence="1 2">
    <name type="scientific">Rubrobacter marinus</name>
    <dbReference type="NCBI Taxonomy" id="2653852"/>
    <lineage>
        <taxon>Bacteria</taxon>
        <taxon>Bacillati</taxon>
        <taxon>Actinomycetota</taxon>
        <taxon>Rubrobacteria</taxon>
        <taxon>Rubrobacterales</taxon>
        <taxon>Rubrobacteraceae</taxon>
        <taxon>Rubrobacter</taxon>
    </lineage>
</organism>
<keyword evidence="2" id="KW-1185">Reference proteome</keyword>
<dbReference type="AlphaFoldDB" id="A0A6G8PUG4"/>
<proteinExistence type="predicted"/>
<evidence type="ECO:0008006" key="3">
    <source>
        <dbReference type="Google" id="ProtNLM"/>
    </source>
</evidence>